<evidence type="ECO:0000256" key="7">
    <source>
        <dbReference type="SAM" id="SignalP"/>
    </source>
</evidence>
<feature type="signal peptide" evidence="7">
    <location>
        <begin position="1"/>
        <end position="19"/>
    </location>
</feature>
<feature type="transmembrane region" description="Helical" evidence="6">
    <location>
        <begin position="184"/>
        <end position="204"/>
    </location>
</feature>
<dbReference type="InterPro" id="IPR007568">
    <property type="entry name" value="RTA1"/>
</dbReference>
<protein>
    <submittedName>
        <fullName evidence="8">RTA1-like protein</fullName>
    </submittedName>
</protein>
<feature type="transmembrane region" description="Helical" evidence="6">
    <location>
        <begin position="224"/>
        <end position="247"/>
    </location>
</feature>
<dbReference type="Proteomes" id="UP000562682">
    <property type="component" value="Unassembled WGS sequence"/>
</dbReference>
<sequence>MHSNLGALILYLLSGSAIASAIPAQTQSHDVTLVARATATETAAPEGWFTTTKNIATIGGTTDKYVTIPAKTISIVVPTCVQTLEPDENGYLPPGTCNAHWNYYPSFAAAVTWCWVIIMAGIWETMAFTFRAISTKHQQSTGVLLTFNIFILLAPIWVNAYAYMTLGRMVYYFIPSQSLLRMPAATLAAIFVGLDILSFIVQLIGGSMSGPGSPPDEQMKAVHIYMGGIGLQEFFIVIFVVLCFLFQKKMHTIERQHQGIKAFVTSDWGMLLCTLYFSLAMISVRIIYRLIEFSGGMGQDNALVTHEVYFYILEAAPMFLALLAFNLVHPGRIMTGPNSDMPGLFSFIKNKIRGRNGKQLLEDPSDSDVELNTRYEPTREVGHYDTEPPRYG</sequence>
<evidence type="ECO:0000256" key="2">
    <source>
        <dbReference type="ARBA" id="ARBA00022692"/>
    </source>
</evidence>
<dbReference type="EMBL" id="JAAOAK010000247">
    <property type="protein sequence ID" value="KAF5680453.1"/>
    <property type="molecule type" value="Genomic_DNA"/>
</dbReference>
<evidence type="ECO:0000256" key="6">
    <source>
        <dbReference type="SAM" id="Phobius"/>
    </source>
</evidence>
<evidence type="ECO:0000313" key="9">
    <source>
        <dbReference type="Proteomes" id="UP000562682"/>
    </source>
</evidence>
<evidence type="ECO:0000256" key="1">
    <source>
        <dbReference type="ARBA" id="ARBA00004141"/>
    </source>
</evidence>
<feature type="chain" id="PRO_5034232497" evidence="7">
    <location>
        <begin position="20"/>
        <end position="392"/>
    </location>
</feature>
<dbReference type="Pfam" id="PF04479">
    <property type="entry name" value="RTA1"/>
    <property type="match status" value="1"/>
</dbReference>
<organism evidence="8 9">
    <name type="scientific">Fusarium denticulatum</name>
    <dbReference type="NCBI Taxonomy" id="48507"/>
    <lineage>
        <taxon>Eukaryota</taxon>
        <taxon>Fungi</taxon>
        <taxon>Dikarya</taxon>
        <taxon>Ascomycota</taxon>
        <taxon>Pezizomycotina</taxon>
        <taxon>Sordariomycetes</taxon>
        <taxon>Hypocreomycetidae</taxon>
        <taxon>Hypocreales</taxon>
        <taxon>Nectriaceae</taxon>
        <taxon>Fusarium</taxon>
        <taxon>Fusarium fujikuroi species complex</taxon>
    </lineage>
</organism>
<reference evidence="8 9" key="1">
    <citation type="submission" date="2020-05" db="EMBL/GenBank/DDBJ databases">
        <title>Identification and distribution of gene clusters putatively required for synthesis of sphingolipid metabolism inhibitors in phylogenetically diverse species of the filamentous fungus Fusarium.</title>
        <authorList>
            <person name="Kim H.-S."/>
            <person name="Busman M."/>
            <person name="Brown D.W."/>
            <person name="Divon H."/>
            <person name="Uhlig S."/>
            <person name="Proctor R.H."/>
        </authorList>
    </citation>
    <scope>NUCLEOTIDE SEQUENCE [LARGE SCALE GENOMIC DNA]</scope>
    <source>
        <strain evidence="8 9">NRRL 25311</strain>
    </source>
</reference>
<evidence type="ECO:0000256" key="5">
    <source>
        <dbReference type="SAM" id="MobiDB-lite"/>
    </source>
</evidence>
<accession>A0A8H5U0W6</accession>
<keyword evidence="4 6" id="KW-0472">Membrane</keyword>
<evidence type="ECO:0000256" key="3">
    <source>
        <dbReference type="ARBA" id="ARBA00022989"/>
    </source>
</evidence>
<feature type="region of interest" description="Disordered" evidence="5">
    <location>
        <begin position="358"/>
        <end position="392"/>
    </location>
</feature>
<evidence type="ECO:0000256" key="4">
    <source>
        <dbReference type="ARBA" id="ARBA00023136"/>
    </source>
</evidence>
<evidence type="ECO:0000313" key="8">
    <source>
        <dbReference type="EMBL" id="KAF5680453.1"/>
    </source>
</evidence>
<keyword evidence="3 6" id="KW-1133">Transmembrane helix</keyword>
<gene>
    <name evidence="8" type="ORF">FDENT_8392</name>
</gene>
<dbReference type="GO" id="GO:0016020">
    <property type="term" value="C:membrane"/>
    <property type="evidence" value="ECO:0007669"/>
    <property type="project" value="UniProtKB-SubCell"/>
</dbReference>
<dbReference type="PANTHER" id="PTHR31465:SF15">
    <property type="entry name" value="LIPID TRANSPORTER ATNI-RELATED"/>
    <property type="match status" value="1"/>
</dbReference>
<comment type="caution">
    <text evidence="8">The sequence shown here is derived from an EMBL/GenBank/DDBJ whole genome shotgun (WGS) entry which is preliminary data.</text>
</comment>
<dbReference type="PANTHER" id="PTHR31465">
    <property type="entry name" value="PROTEIN RTA1-RELATED"/>
    <property type="match status" value="1"/>
</dbReference>
<keyword evidence="7" id="KW-0732">Signal</keyword>
<feature type="transmembrane region" description="Helical" evidence="6">
    <location>
        <begin position="268"/>
        <end position="288"/>
    </location>
</feature>
<feature type="transmembrane region" description="Helical" evidence="6">
    <location>
        <begin position="143"/>
        <end position="163"/>
    </location>
</feature>
<keyword evidence="9" id="KW-1185">Reference proteome</keyword>
<proteinExistence type="predicted"/>
<keyword evidence="2 6" id="KW-0812">Transmembrane</keyword>
<comment type="subcellular location">
    <subcellularLocation>
        <location evidence="1">Membrane</location>
        <topology evidence="1">Multi-pass membrane protein</topology>
    </subcellularLocation>
</comment>
<name>A0A8H5U0W6_9HYPO</name>
<feature type="compositionally biased region" description="Basic and acidic residues" evidence="5">
    <location>
        <begin position="371"/>
        <end position="392"/>
    </location>
</feature>
<feature type="transmembrane region" description="Helical" evidence="6">
    <location>
        <begin position="308"/>
        <end position="328"/>
    </location>
</feature>
<dbReference type="AlphaFoldDB" id="A0A8H5U0W6"/>